<comment type="catalytic activity">
    <reaction evidence="1 10">
        <text>UDP-alpha-D-glucose = UDP-alpha-D-galactose</text>
        <dbReference type="Rhea" id="RHEA:22168"/>
        <dbReference type="ChEBI" id="CHEBI:58885"/>
        <dbReference type="ChEBI" id="CHEBI:66914"/>
        <dbReference type="EC" id="5.1.3.2"/>
    </reaction>
</comment>
<dbReference type="RefSeq" id="WP_067774254.1">
    <property type="nucleotide sequence ID" value="NZ_JACVVN010000012.1"/>
</dbReference>
<keyword evidence="9 10" id="KW-0119">Carbohydrate metabolism</keyword>
<dbReference type="STRING" id="1679444.PYTT_1666"/>
<dbReference type="GO" id="GO:0003978">
    <property type="term" value="F:UDP-glucose 4-epimerase activity"/>
    <property type="evidence" value="ECO:0007669"/>
    <property type="project" value="UniProtKB-UniRule"/>
</dbReference>
<organism evidence="12 13">
    <name type="scientific">Akkermansia glycaniphila</name>
    <dbReference type="NCBI Taxonomy" id="1679444"/>
    <lineage>
        <taxon>Bacteria</taxon>
        <taxon>Pseudomonadati</taxon>
        <taxon>Verrucomicrobiota</taxon>
        <taxon>Verrucomicrobiia</taxon>
        <taxon>Verrucomicrobiales</taxon>
        <taxon>Akkermansiaceae</taxon>
        <taxon>Akkermansia</taxon>
    </lineage>
</organism>
<sequence length="329" mass="35946">MKILVTGGAGYIGSHTVRQLVKTGADVTVLDSMVYGHPAAIVDPEVKLVKGDLGDPSVVYPLLLQGNFDAVVHFAAFINVGESVTDPLKYYENNIAKPLVLLRAMITAGCKRFVFSSTCATYGVPTQIPIPETEKQDPINPYGGSKLMLEKVCKDCDRAYGLKSVFLRYFNASGCSEDGLIGEDHEPETHLIPNILLAVKGERPVIEVYGTDYDTPDGTCIRDYIHVDDLADAHLRAVDYLVKGGETNWFNLGTGLGLSVREIIDAAEKVTGKKVPVTYGPRREGDPPRLIADARKAKDVLGWEARCKDAFHIVDTAWKWMTGPHGGHF</sequence>
<proteinExistence type="inferred from homology"/>
<evidence type="ECO:0000313" key="12">
    <source>
        <dbReference type="EMBL" id="SEH91344.1"/>
    </source>
</evidence>
<dbReference type="InterPro" id="IPR036291">
    <property type="entry name" value="NAD(P)-bd_dom_sf"/>
</dbReference>
<evidence type="ECO:0000256" key="8">
    <source>
        <dbReference type="ARBA" id="ARBA00023235"/>
    </source>
</evidence>
<evidence type="ECO:0000256" key="2">
    <source>
        <dbReference type="ARBA" id="ARBA00001911"/>
    </source>
</evidence>
<dbReference type="KEGG" id="agl:PYTT_1666"/>
<comment type="cofactor">
    <cofactor evidence="2 10">
        <name>NAD(+)</name>
        <dbReference type="ChEBI" id="CHEBI:57540"/>
    </cofactor>
</comment>
<dbReference type="NCBIfam" id="TIGR01179">
    <property type="entry name" value="galE"/>
    <property type="match status" value="1"/>
</dbReference>
<evidence type="ECO:0000256" key="10">
    <source>
        <dbReference type="RuleBase" id="RU366046"/>
    </source>
</evidence>
<dbReference type="PANTHER" id="PTHR43725">
    <property type="entry name" value="UDP-GLUCOSE 4-EPIMERASE"/>
    <property type="match status" value="1"/>
</dbReference>
<feature type="domain" description="NAD-dependent epimerase/dehydratase" evidence="11">
    <location>
        <begin position="3"/>
        <end position="253"/>
    </location>
</feature>
<dbReference type="Gene3D" id="3.40.50.720">
    <property type="entry name" value="NAD(P)-binding Rossmann-like Domain"/>
    <property type="match status" value="1"/>
</dbReference>
<dbReference type="UniPathway" id="UPA00214"/>
<accession>A0A1C7PCT1</accession>
<dbReference type="EC" id="5.1.3.2" evidence="5 10"/>
<dbReference type="Gene3D" id="3.90.25.10">
    <property type="entry name" value="UDP-galactose 4-epimerase, domain 1"/>
    <property type="match status" value="1"/>
</dbReference>
<dbReference type="Pfam" id="PF01370">
    <property type="entry name" value="Epimerase"/>
    <property type="match status" value="1"/>
</dbReference>
<evidence type="ECO:0000313" key="13">
    <source>
        <dbReference type="Proteomes" id="UP000176204"/>
    </source>
</evidence>
<keyword evidence="8 10" id="KW-0413">Isomerase</keyword>
<reference evidence="13" key="1">
    <citation type="submission" date="2016-09" db="EMBL/GenBank/DDBJ databases">
        <authorList>
            <person name="Koehorst J."/>
        </authorList>
    </citation>
    <scope>NUCLEOTIDE SEQUENCE [LARGE SCALE GENOMIC DNA]</scope>
</reference>
<dbReference type="PATRIC" id="fig|1679444.3.peg.2443"/>
<dbReference type="Proteomes" id="UP000176204">
    <property type="component" value="Chromosome I"/>
</dbReference>
<dbReference type="CDD" id="cd05247">
    <property type="entry name" value="UDP_G4E_1_SDR_e"/>
    <property type="match status" value="1"/>
</dbReference>
<protein>
    <recommendedName>
        <fullName evidence="6 10">UDP-glucose 4-epimerase</fullName>
        <ecNumber evidence="5 10">5.1.3.2</ecNumber>
    </recommendedName>
</protein>
<evidence type="ECO:0000256" key="4">
    <source>
        <dbReference type="ARBA" id="ARBA00007637"/>
    </source>
</evidence>
<dbReference type="SUPFAM" id="SSF51735">
    <property type="entry name" value="NAD(P)-binding Rossmann-fold domains"/>
    <property type="match status" value="1"/>
</dbReference>
<evidence type="ECO:0000256" key="5">
    <source>
        <dbReference type="ARBA" id="ARBA00013189"/>
    </source>
</evidence>
<name>A0A1C7PCT1_9BACT</name>
<evidence type="ECO:0000256" key="7">
    <source>
        <dbReference type="ARBA" id="ARBA00023027"/>
    </source>
</evidence>
<dbReference type="AlphaFoldDB" id="A0A1C7PCT1"/>
<gene>
    <name evidence="12" type="ORF">PYTT_1666</name>
</gene>
<dbReference type="OrthoDB" id="9811743at2"/>
<keyword evidence="13" id="KW-1185">Reference proteome</keyword>
<evidence type="ECO:0000256" key="1">
    <source>
        <dbReference type="ARBA" id="ARBA00000083"/>
    </source>
</evidence>
<comment type="subunit">
    <text evidence="10">Homodimer.</text>
</comment>
<dbReference type="GO" id="GO:0033499">
    <property type="term" value="P:galactose catabolic process via UDP-galactose, Leloir pathway"/>
    <property type="evidence" value="ECO:0007669"/>
    <property type="project" value="TreeGrafter"/>
</dbReference>
<evidence type="ECO:0000259" key="11">
    <source>
        <dbReference type="Pfam" id="PF01370"/>
    </source>
</evidence>
<comment type="similarity">
    <text evidence="4 10">Belongs to the NAD(P)-dependent epimerase/dehydratase family.</text>
</comment>
<dbReference type="InterPro" id="IPR005886">
    <property type="entry name" value="UDP_G4E"/>
</dbReference>
<dbReference type="PANTHER" id="PTHR43725:SF53">
    <property type="entry name" value="UDP-ARABINOSE 4-EPIMERASE 1"/>
    <property type="match status" value="1"/>
</dbReference>
<dbReference type="InterPro" id="IPR001509">
    <property type="entry name" value="Epimerase_deHydtase"/>
</dbReference>
<evidence type="ECO:0000256" key="3">
    <source>
        <dbReference type="ARBA" id="ARBA00004947"/>
    </source>
</evidence>
<comment type="pathway">
    <text evidence="3 10">Carbohydrate metabolism; galactose metabolism.</text>
</comment>
<evidence type="ECO:0000256" key="9">
    <source>
        <dbReference type="ARBA" id="ARBA00023277"/>
    </source>
</evidence>
<dbReference type="EMBL" id="LT629973">
    <property type="protein sequence ID" value="SEH91344.1"/>
    <property type="molecule type" value="Genomic_DNA"/>
</dbReference>
<evidence type="ECO:0000256" key="6">
    <source>
        <dbReference type="ARBA" id="ARBA00018569"/>
    </source>
</evidence>
<keyword evidence="7 10" id="KW-0520">NAD</keyword>